<dbReference type="AlphaFoldDB" id="A0A926GED1"/>
<organism evidence="2 3">
    <name type="scientific">Paracoccus amoyensis</name>
    <dbReference type="NCBI Taxonomy" id="2760093"/>
    <lineage>
        <taxon>Bacteria</taxon>
        <taxon>Pseudomonadati</taxon>
        <taxon>Pseudomonadota</taxon>
        <taxon>Alphaproteobacteria</taxon>
        <taxon>Rhodobacterales</taxon>
        <taxon>Paracoccaceae</taxon>
        <taxon>Paracoccus</taxon>
    </lineage>
</organism>
<accession>A0A926GED1</accession>
<comment type="caution">
    <text evidence="2">The sequence shown here is derived from an EMBL/GenBank/DDBJ whole genome shotgun (WGS) entry which is preliminary data.</text>
</comment>
<reference evidence="2" key="1">
    <citation type="submission" date="2020-08" db="EMBL/GenBank/DDBJ databases">
        <title>Paracoccus amoyensis sp. nov., isolated from the surface seawater at coast of Xiamen, Fujian.</title>
        <authorList>
            <person name="Lyu L."/>
        </authorList>
    </citation>
    <scope>NUCLEOTIDE SEQUENCE</scope>
    <source>
        <strain evidence="2">11-3</strain>
    </source>
</reference>
<dbReference type="InterPro" id="IPR029069">
    <property type="entry name" value="HotDog_dom_sf"/>
</dbReference>
<dbReference type="GO" id="GO:0016790">
    <property type="term" value="F:thiolester hydrolase activity"/>
    <property type="evidence" value="ECO:0007669"/>
    <property type="project" value="UniProtKB-ARBA"/>
</dbReference>
<name>A0A926GED1_9RHOB</name>
<gene>
    <name evidence="2" type="ORF">H4P12_03565</name>
</gene>
<keyword evidence="3" id="KW-1185">Reference proteome</keyword>
<feature type="domain" description="Thioesterase" evidence="1">
    <location>
        <begin position="11"/>
        <end position="90"/>
    </location>
</feature>
<dbReference type="CDD" id="cd03443">
    <property type="entry name" value="PaaI_thioesterase"/>
    <property type="match status" value="1"/>
</dbReference>
<evidence type="ECO:0000313" key="2">
    <source>
        <dbReference type="EMBL" id="MBC9245809.1"/>
    </source>
</evidence>
<dbReference type="EMBL" id="JACOQL010000001">
    <property type="protein sequence ID" value="MBC9245809.1"/>
    <property type="molecule type" value="Genomic_DNA"/>
</dbReference>
<dbReference type="InterPro" id="IPR006683">
    <property type="entry name" value="Thioestr_dom"/>
</dbReference>
<dbReference type="Pfam" id="PF03061">
    <property type="entry name" value="4HBT"/>
    <property type="match status" value="1"/>
</dbReference>
<evidence type="ECO:0000313" key="3">
    <source>
        <dbReference type="Proteomes" id="UP000608594"/>
    </source>
</evidence>
<dbReference type="Gene3D" id="3.10.129.10">
    <property type="entry name" value="Hotdog Thioesterase"/>
    <property type="match status" value="1"/>
</dbReference>
<dbReference type="Proteomes" id="UP000608594">
    <property type="component" value="Unassembled WGS sequence"/>
</dbReference>
<dbReference type="SUPFAM" id="SSF54637">
    <property type="entry name" value="Thioesterase/thiol ester dehydrase-isomerase"/>
    <property type="match status" value="1"/>
</dbReference>
<proteinExistence type="predicted"/>
<evidence type="ECO:0000259" key="1">
    <source>
        <dbReference type="Pfam" id="PF03061"/>
    </source>
</evidence>
<sequence length="102" mass="10828">MPVQAGIQNPFGTIHAGALVWFADVIATNLVLGGKPVTEGMDSFPVAVTLNAQLLANCREGLVTARATWVKRGRRVSTVRTLVSSPDGKVLMDLTSTHISAR</sequence>
<protein>
    <submittedName>
        <fullName evidence="2">PaaI family thioesterase</fullName>
    </submittedName>
</protein>